<feature type="transmembrane region" description="Helical" evidence="1">
    <location>
        <begin position="139"/>
        <end position="156"/>
    </location>
</feature>
<protein>
    <submittedName>
        <fullName evidence="2">Uncharacterized protein</fullName>
    </submittedName>
</protein>
<gene>
    <name evidence="2" type="ORF">XF9B_52260</name>
</gene>
<keyword evidence="1" id="KW-0472">Membrane</keyword>
<feature type="transmembrane region" description="Helical" evidence="1">
    <location>
        <begin position="168"/>
        <end position="186"/>
    </location>
</feature>
<accession>A0A810C7V1</accession>
<keyword evidence="1" id="KW-1133">Transmembrane helix</keyword>
<feature type="transmembrane region" description="Helical" evidence="1">
    <location>
        <begin position="114"/>
        <end position="132"/>
    </location>
</feature>
<feature type="transmembrane region" description="Helical" evidence="1">
    <location>
        <begin position="68"/>
        <end position="94"/>
    </location>
</feature>
<reference evidence="2" key="1">
    <citation type="submission" date="2020-05" db="EMBL/GenBank/DDBJ databases">
        <title>Complete genome sequence of Bradyrhizobium diazoefficiens XF9 isolated from soybean nodule.</title>
        <authorList>
            <person name="Noda R."/>
            <person name="Kakizaki K."/>
            <person name="Minamisawa K."/>
        </authorList>
    </citation>
    <scope>NUCLEOTIDE SEQUENCE</scope>
    <source>
        <strain evidence="2">XF9</strain>
    </source>
</reference>
<sequence>MTYQDPSPTNVLPWWTGLINPRYAVTIRACVRSAQKLAEKLPLLGEVLKTFSGGRDLFRFLKTGGTPLGFFDILAILAFVFFAATLVYCIDALFVWDLKVRAASYATEPKDFLWWSRIAAWTTTGILFYLFGVYRNQSLYVFAGVFFILAPAAKSLRFSTHPILNGQLLLTAGLALVFCSLIRQVTHRHSTAPDRKP</sequence>
<evidence type="ECO:0000313" key="2">
    <source>
        <dbReference type="EMBL" id="BCE83805.1"/>
    </source>
</evidence>
<dbReference type="AlphaFoldDB" id="A0A810C7V1"/>
<evidence type="ECO:0000256" key="1">
    <source>
        <dbReference type="SAM" id="Phobius"/>
    </source>
</evidence>
<proteinExistence type="predicted"/>
<organism evidence="2">
    <name type="scientific">Bradyrhizobium diazoefficiens</name>
    <dbReference type="NCBI Taxonomy" id="1355477"/>
    <lineage>
        <taxon>Bacteria</taxon>
        <taxon>Pseudomonadati</taxon>
        <taxon>Pseudomonadota</taxon>
        <taxon>Alphaproteobacteria</taxon>
        <taxon>Hyphomicrobiales</taxon>
        <taxon>Nitrobacteraceae</taxon>
        <taxon>Bradyrhizobium</taxon>
    </lineage>
</organism>
<dbReference type="EMBL" id="AP023098">
    <property type="protein sequence ID" value="BCE83805.1"/>
    <property type="molecule type" value="Genomic_DNA"/>
</dbReference>
<name>A0A810C7V1_9BRAD</name>
<keyword evidence="1" id="KW-0812">Transmembrane</keyword>